<organism evidence="4 5">
    <name type="scientific">Selenomonas bovis</name>
    <dbReference type="NCBI Taxonomy" id="416586"/>
    <lineage>
        <taxon>Bacteria</taxon>
        <taxon>Bacillati</taxon>
        <taxon>Bacillota</taxon>
        <taxon>Negativicutes</taxon>
        <taxon>Selenomonadales</taxon>
        <taxon>Selenomonadaceae</taxon>
        <taxon>Selenomonas</taxon>
    </lineage>
</organism>
<sequence length="276" mass="31266">MYFEKRNHRRGRRILFAAAVLLAAAAVFCAFVALRPPAGVPILEYHMVDTQEDEDSHPYNVPPEAFAAQLDYLQREGYTTITLLDYLRAKKGKQQLPAKPIILTFDDGYEDNYTQMLPLLEARGMRAVVFVVTNDIGQPDYLTWDELRDMSRRGIEIGSHTANHQPLTGMTAQERADEIHFSKLLLEWNGLPTVFSFSYPNGAYDAALPALLQENEYLAAVTGDAGLNTFATNPYLLQRVNIPHPRLGLLEFRLRLFKAKLFARLGWRQHIEGAGE</sequence>
<dbReference type="InterPro" id="IPR002509">
    <property type="entry name" value="NODB_dom"/>
</dbReference>
<dbReference type="SUPFAM" id="SSF88713">
    <property type="entry name" value="Glycoside hydrolase/deacetylase"/>
    <property type="match status" value="1"/>
</dbReference>
<dbReference type="AlphaFoldDB" id="A0A848BBD8"/>
<dbReference type="InterPro" id="IPR051398">
    <property type="entry name" value="Polysacch_Deacetylase"/>
</dbReference>
<dbReference type="RefSeq" id="WP_170077954.1">
    <property type="nucleotide sequence ID" value="NZ_JABAFA010000050.1"/>
</dbReference>
<comment type="caution">
    <text evidence="4">The sequence shown here is derived from an EMBL/GenBank/DDBJ whole genome shotgun (WGS) entry which is preliminary data.</text>
</comment>
<keyword evidence="2" id="KW-0732">Signal</keyword>
<dbReference type="GO" id="GO:0016810">
    <property type="term" value="F:hydrolase activity, acting on carbon-nitrogen (but not peptide) bonds"/>
    <property type="evidence" value="ECO:0007669"/>
    <property type="project" value="InterPro"/>
</dbReference>
<dbReference type="CDD" id="cd10918">
    <property type="entry name" value="CE4_NodB_like_5s_6s"/>
    <property type="match status" value="1"/>
</dbReference>
<feature type="domain" description="NodB homology" evidence="3">
    <location>
        <begin position="99"/>
        <end position="276"/>
    </location>
</feature>
<name>A0A848BBD8_9FIRM</name>
<comment type="subcellular location">
    <subcellularLocation>
        <location evidence="1">Secreted</location>
    </subcellularLocation>
</comment>
<dbReference type="PROSITE" id="PS51677">
    <property type="entry name" value="NODB"/>
    <property type="match status" value="1"/>
</dbReference>
<dbReference type="Gene3D" id="3.20.20.370">
    <property type="entry name" value="Glycoside hydrolase/deacetylase"/>
    <property type="match status" value="1"/>
</dbReference>
<dbReference type="PANTHER" id="PTHR34216:SF3">
    <property type="entry name" value="POLY-BETA-1,6-N-ACETYL-D-GLUCOSAMINE N-DEACETYLASE"/>
    <property type="match status" value="1"/>
</dbReference>
<dbReference type="EMBL" id="JABAFA010000050">
    <property type="protein sequence ID" value="NMD99722.1"/>
    <property type="molecule type" value="Genomic_DNA"/>
</dbReference>
<dbReference type="Pfam" id="PF01522">
    <property type="entry name" value="Polysacc_deac_1"/>
    <property type="match status" value="1"/>
</dbReference>
<dbReference type="GO" id="GO:0005975">
    <property type="term" value="P:carbohydrate metabolic process"/>
    <property type="evidence" value="ECO:0007669"/>
    <property type="project" value="InterPro"/>
</dbReference>
<proteinExistence type="predicted"/>
<reference evidence="4 5" key="1">
    <citation type="submission" date="2020-04" db="EMBL/GenBank/DDBJ databases">
        <authorList>
            <person name="Hitch T.C.A."/>
            <person name="Wylensek D."/>
            <person name="Clavel T."/>
        </authorList>
    </citation>
    <scope>NUCLEOTIDE SEQUENCE [LARGE SCALE GENOMIC DNA]</scope>
    <source>
        <strain evidence="4 5">PG-130-P53-12</strain>
    </source>
</reference>
<dbReference type="PANTHER" id="PTHR34216">
    <property type="match status" value="1"/>
</dbReference>
<evidence type="ECO:0000313" key="4">
    <source>
        <dbReference type="EMBL" id="NMD99722.1"/>
    </source>
</evidence>
<protein>
    <submittedName>
        <fullName evidence="4">Polysaccharide deacetylase family protein</fullName>
    </submittedName>
</protein>
<evidence type="ECO:0000256" key="2">
    <source>
        <dbReference type="ARBA" id="ARBA00022729"/>
    </source>
</evidence>
<evidence type="ECO:0000256" key="1">
    <source>
        <dbReference type="ARBA" id="ARBA00004613"/>
    </source>
</evidence>
<accession>A0A848BBD8</accession>
<keyword evidence="5" id="KW-1185">Reference proteome</keyword>
<dbReference type="Proteomes" id="UP000543804">
    <property type="component" value="Unassembled WGS sequence"/>
</dbReference>
<evidence type="ECO:0000313" key="5">
    <source>
        <dbReference type="Proteomes" id="UP000543804"/>
    </source>
</evidence>
<dbReference type="GO" id="GO:0005576">
    <property type="term" value="C:extracellular region"/>
    <property type="evidence" value="ECO:0007669"/>
    <property type="project" value="UniProtKB-SubCell"/>
</dbReference>
<evidence type="ECO:0000259" key="3">
    <source>
        <dbReference type="PROSITE" id="PS51677"/>
    </source>
</evidence>
<dbReference type="InterPro" id="IPR011330">
    <property type="entry name" value="Glyco_hydro/deAcase_b/a-brl"/>
</dbReference>
<gene>
    <name evidence="4" type="ORF">HF878_09685</name>
</gene>